<keyword evidence="3" id="KW-1185">Reference proteome</keyword>
<dbReference type="RefSeq" id="WP_190926083.1">
    <property type="nucleotide sequence ID" value="NZ_JACXAC010000005.1"/>
</dbReference>
<dbReference type="Proteomes" id="UP000606003">
    <property type="component" value="Unassembled WGS sequence"/>
</dbReference>
<dbReference type="EMBL" id="JACXAC010000005">
    <property type="protein sequence ID" value="MBD2723414.1"/>
    <property type="molecule type" value="Genomic_DNA"/>
</dbReference>
<keyword evidence="1" id="KW-0812">Transmembrane</keyword>
<evidence type="ECO:0000256" key="1">
    <source>
        <dbReference type="SAM" id="Phobius"/>
    </source>
</evidence>
<sequence>MAWLAVVFACIPGSVAYAVLAEIRLASELSRNGIEQEGVIISQREVARSRSGSYYVPKVRFTTRNGEVVEGESAGLERFLDARHLFFADKVEFFDNDYALLRYDAANPRRFLFIQELDQTKNHWLLVITSLLTVVMVLAGLGPV</sequence>
<organism evidence="2 3">
    <name type="scientific">Hymenobacter armeniacus</name>
    <dbReference type="NCBI Taxonomy" id="2771358"/>
    <lineage>
        <taxon>Bacteria</taxon>
        <taxon>Pseudomonadati</taxon>
        <taxon>Bacteroidota</taxon>
        <taxon>Cytophagia</taxon>
        <taxon>Cytophagales</taxon>
        <taxon>Hymenobacteraceae</taxon>
        <taxon>Hymenobacter</taxon>
    </lineage>
</organism>
<reference evidence="2 3" key="1">
    <citation type="submission" date="2020-09" db="EMBL/GenBank/DDBJ databases">
        <authorList>
            <person name="Kim M.K."/>
        </authorList>
    </citation>
    <scope>NUCLEOTIDE SEQUENCE [LARGE SCALE GENOMIC DNA]</scope>
    <source>
        <strain evidence="2 3">BT189</strain>
    </source>
</reference>
<keyword evidence="1" id="KW-1133">Transmembrane helix</keyword>
<comment type="caution">
    <text evidence="2">The sequence shown here is derived from an EMBL/GenBank/DDBJ whole genome shotgun (WGS) entry which is preliminary data.</text>
</comment>
<evidence type="ECO:0000313" key="3">
    <source>
        <dbReference type="Proteomes" id="UP000606003"/>
    </source>
</evidence>
<accession>A0ABR8JZY9</accession>
<name>A0ABR8JZY9_9BACT</name>
<evidence type="ECO:0000313" key="2">
    <source>
        <dbReference type="EMBL" id="MBD2723414.1"/>
    </source>
</evidence>
<proteinExistence type="predicted"/>
<gene>
    <name evidence="2" type="ORF">IC234_14890</name>
</gene>
<keyword evidence="1" id="KW-0472">Membrane</keyword>
<feature type="transmembrane region" description="Helical" evidence="1">
    <location>
        <begin position="123"/>
        <end position="141"/>
    </location>
</feature>
<protein>
    <submittedName>
        <fullName evidence="2">DUF3592 domain-containing protein</fullName>
    </submittedName>
</protein>